<dbReference type="EMBL" id="VLNR01000019">
    <property type="protein sequence ID" value="TSE08789.1"/>
    <property type="molecule type" value="Genomic_DNA"/>
</dbReference>
<feature type="transmembrane region" description="Helical" evidence="1">
    <location>
        <begin position="115"/>
        <end position="136"/>
    </location>
</feature>
<evidence type="ECO:0000256" key="1">
    <source>
        <dbReference type="SAM" id="Phobius"/>
    </source>
</evidence>
<reference evidence="2 3" key="1">
    <citation type="submission" date="2019-07" db="EMBL/GenBank/DDBJ databases">
        <title>The draft genome sequence of Aquimarina algiphila M91.</title>
        <authorList>
            <person name="Meng X."/>
        </authorList>
    </citation>
    <scope>NUCLEOTIDE SEQUENCE [LARGE SCALE GENOMIC DNA]</scope>
    <source>
        <strain evidence="2 3">M91</strain>
    </source>
</reference>
<comment type="caution">
    <text evidence="2">The sequence shown here is derived from an EMBL/GenBank/DDBJ whole genome shotgun (WGS) entry which is preliminary data.</text>
</comment>
<dbReference type="RefSeq" id="WP_143916473.1">
    <property type="nucleotide sequence ID" value="NZ_CANMXV010000023.1"/>
</dbReference>
<dbReference type="OrthoDB" id="1161366at2"/>
<evidence type="ECO:0000313" key="3">
    <source>
        <dbReference type="Proteomes" id="UP000318833"/>
    </source>
</evidence>
<feature type="transmembrane region" description="Helical" evidence="1">
    <location>
        <begin position="148"/>
        <end position="167"/>
    </location>
</feature>
<sequence length="267" mass="31236">MEPSTQEKTIGTKIFAIIKGVIAFLVVTLSLFHIFLEPKSKAQLDYAPKYKEEVRRLDSLQLHYITQLENKEINADQYVLIAKQHLASYEPSLKKISSVRRSLAQEHSFRGRSSLHFWLFVFGLVIALFFFSCKSLKDDFSRGSTFKFHFVSLTGILVSGFWFIHLIFLTQKDFTQNNYIAAILFGALLFSVFVYFLVKYYTYKDDIIYKQLWFIEKVKTTYFYNMSIKAKYAEKHKTSIPSSHNVKNVDETIDDFQKDLNELITDV</sequence>
<gene>
    <name evidence="2" type="ORF">FOF46_10825</name>
</gene>
<feature type="transmembrane region" description="Helical" evidence="1">
    <location>
        <begin position="179"/>
        <end position="198"/>
    </location>
</feature>
<proteinExistence type="predicted"/>
<keyword evidence="1" id="KW-1133">Transmembrane helix</keyword>
<protein>
    <submittedName>
        <fullName evidence="2">Uncharacterized protein</fullName>
    </submittedName>
</protein>
<feature type="transmembrane region" description="Helical" evidence="1">
    <location>
        <begin position="12"/>
        <end position="36"/>
    </location>
</feature>
<name>A0A554VL05_9FLAO</name>
<organism evidence="2 3">
    <name type="scientific">Aquimarina algiphila</name>
    <dbReference type="NCBI Taxonomy" id="2047982"/>
    <lineage>
        <taxon>Bacteria</taxon>
        <taxon>Pseudomonadati</taxon>
        <taxon>Bacteroidota</taxon>
        <taxon>Flavobacteriia</taxon>
        <taxon>Flavobacteriales</taxon>
        <taxon>Flavobacteriaceae</taxon>
        <taxon>Aquimarina</taxon>
    </lineage>
</organism>
<dbReference type="Proteomes" id="UP000318833">
    <property type="component" value="Unassembled WGS sequence"/>
</dbReference>
<accession>A0A554VL05</accession>
<evidence type="ECO:0000313" key="2">
    <source>
        <dbReference type="EMBL" id="TSE08789.1"/>
    </source>
</evidence>
<dbReference type="AlphaFoldDB" id="A0A554VL05"/>
<keyword evidence="1" id="KW-0472">Membrane</keyword>
<keyword evidence="3" id="KW-1185">Reference proteome</keyword>
<keyword evidence="1" id="KW-0812">Transmembrane</keyword>